<feature type="region of interest" description="Disordered" evidence="1">
    <location>
        <begin position="305"/>
        <end position="359"/>
    </location>
</feature>
<dbReference type="Gene3D" id="3.40.50.300">
    <property type="entry name" value="P-loop containing nucleotide triphosphate hydrolases"/>
    <property type="match status" value="1"/>
</dbReference>
<protein>
    <submittedName>
        <fullName evidence="2">Uncharacterized protein</fullName>
    </submittedName>
</protein>
<dbReference type="PANTHER" id="PTHR32046">
    <property type="entry name" value="G DOMAIN-CONTAINING PROTEIN"/>
    <property type="match status" value="1"/>
</dbReference>
<feature type="compositionally biased region" description="Low complexity" evidence="1">
    <location>
        <begin position="258"/>
        <end position="267"/>
    </location>
</feature>
<dbReference type="EMBL" id="LLXL01000499">
    <property type="protein sequence ID" value="PKK71653.1"/>
    <property type="molecule type" value="Genomic_DNA"/>
</dbReference>
<evidence type="ECO:0000256" key="1">
    <source>
        <dbReference type="SAM" id="MobiDB-lite"/>
    </source>
</evidence>
<reference evidence="2 3" key="1">
    <citation type="submission" date="2016-04" db="EMBL/GenBank/DDBJ databases">
        <title>Genome analyses suggest a sexual origin of heterokaryosis in a supposedly ancient asexual fungus.</title>
        <authorList>
            <person name="Ropars J."/>
            <person name="Sedzielewska K."/>
            <person name="Noel J."/>
            <person name="Charron P."/>
            <person name="Farinelli L."/>
            <person name="Marton T."/>
            <person name="Kruger M."/>
            <person name="Pelin A."/>
            <person name="Brachmann A."/>
            <person name="Corradi N."/>
        </authorList>
    </citation>
    <scope>NUCLEOTIDE SEQUENCE [LARGE SCALE GENOMIC DNA]</scope>
    <source>
        <strain evidence="2 3">C2</strain>
    </source>
</reference>
<feature type="region of interest" description="Disordered" evidence="1">
    <location>
        <begin position="219"/>
        <end position="289"/>
    </location>
</feature>
<dbReference type="PANTHER" id="PTHR32046:SF12">
    <property type="entry name" value="AIG1-TYPE G DOMAIN-CONTAINING PROTEIN"/>
    <property type="match status" value="1"/>
</dbReference>
<evidence type="ECO:0000313" key="2">
    <source>
        <dbReference type="EMBL" id="PKK71653.1"/>
    </source>
</evidence>
<comment type="caution">
    <text evidence="2">The sequence shown here is derived from an EMBL/GenBank/DDBJ whole genome shotgun (WGS) entry which is preliminary data.</text>
</comment>
<dbReference type="VEuPathDB" id="FungiDB:RhiirA1_524304"/>
<reference evidence="2 3" key="2">
    <citation type="submission" date="2017-10" db="EMBL/GenBank/DDBJ databases">
        <title>Extensive intraspecific genome diversity in a model arbuscular mycorrhizal fungus.</title>
        <authorList>
            <person name="Chen E.C.H."/>
            <person name="Morin E."/>
            <person name="Baudet D."/>
            <person name="Noel J."/>
            <person name="Ndikumana S."/>
            <person name="Charron P."/>
            <person name="St-Onge C."/>
            <person name="Giorgi J."/>
            <person name="Grigoriev I.V."/>
            <person name="Roux C."/>
            <person name="Martin F.M."/>
            <person name="Corradi N."/>
        </authorList>
    </citation>
    <scope>NUCLEOTIDE SEQUENCE [LARGE SCALE GENOMIC DNA]</scope>
    <source>
        <strain evidence="2 3">C2</strain>
    </source>
</reference>
<accession>A0A2N1NCL2</accession>
<evidence type="ECO:0000313" key="3">
    <source>
        <dbReference type="Proteomes" id="UP000233469"/>
    </source>
</evidence>
<sequence length="870" mass="99383">MAKNFMWEMLNFFNNQTISGFWLKGVRTKFQSKAVQFAIENKKILLDNFCTTKSDRKMQPTGNEQGGSYESVNASGLNLIRPSQIRTICTAQIILKGNWKNFFIPNLDLWVRKYFILPKKKNQKGFMTNTMQNNGRNVDDDYALAMQLQKQFDDEYRTNNNNAINIEEEMGAYGNNDAIALSLQQMYDKKKDAFENGYEGKYDIVPRMSNMTFKHRDYEEETYSNKTKNRKENVNIGNYFDEDDTPPPYSTPQTSVYNDNNPWHNNNDSSQRSQQMPWNQKQQTSPDQSNLQGMVAQVLEALQNQQNNNQPDPTRNNNYNRSDHLMRNNNYGQPDYNNFNQSDHFKRNNNYGQPDYNNYNQSDHFRRNNTPGTTRNRINLSGQGVFKVLLLGGTGTGKSTIINTMANYFLGGTLDNPKIVIPTKYYEVTEKEFASKHSEAKFDDVTKSQTTKCYNYTFKHPDNPAHEFILIDTPGLSDTNGVKQDDKNIQEIIDTAISAGSLSAIVIIANGTEARVTPSIKNTLVRLANNLPDDLIDRNLLLILTKCTKSSASFSEDAFTKEIAKPKKIFYMDNQAFCTNPQIWKNDEDERPNVQFNWDKSARTIDNLLMSITELSSTSTQAFQNMKNYRDKIKSEITKVTQDIANIQQVQDSIDAAQKALQKTGNQKNNFANYTKTETIKLKKIVNASYHSTVCILHLKDSIVCHDNCGLEFNNSSGTSYFSGCFCMGSDGICNQCGCGPSSHVHDKVKLVEQTQTINKVLEDIKAQYDGANQQHQKYSNDVTSYQSSLSTLQTAANAKYGHIHKLCHDLSKICSRFNFVNELHAHIESMKQDSRMIQNINLRKNAELEIQRLEKLANDLSSKRGRNYS</sequence>
<proteinExistence type="predicted"/>
<dbReference type="AlphaFoldDB" id="A0A2N1NCL2"/>
<feature type="compositionally biased region" description="Low complexity" evidence="1">
    <location>
        <begin position="305"/>
        <end position="320"/>
    </location>
</feature>
<name>A0A2N1NCL2_9GLOM</name>
<organism evidence="2 3">
    <name type="scientific">Rhizophagus irregularis</name>
    <dbReference type="NCBI Taxonomy" id="588596"/>
    <lineage>
        <taxon>Eukaryota</taxon>
        <taxon>Fungi</taxon>
        <taxon>Fungi incertae sedis</taxon>
        <taxon>Mucoromycota</taxon>
        <taxon>Glomeromycotina</taxon>
        <taxon>Glomeromycetes</taxon>
        <taxon>Glomerales</taxon>
        <taxon>Glomeraceae</taxon>
        <taxon>Rhizophagus</taxon>
    </lineage>
</organism>
<dbReference type="SUPFAM" id="SSF52540">
    <property type="entry name" value="P-loop containing nucleoside triphosphate hydrolases"/>
    <property type="match status" value="1"/>
</dbReference>
<feature type="compositionally biased region" description="Polar residues" evidence="1">
    <location>
        <begin position="327"/>
        <end position="359"/>
    </location>
</feature>
<dbReference type="VEuPathDB" id="FungiDB:RhiirFUN_013103"/>
<feature type="compositionally biased region" description="Polar residues" evidence="1">
    <location>
        <begin position="268"/>
        <end position="289"/>
    </location>
</feature>
<dbReference type="InterPro" id="IPR027417">
    <property type="entry name" value="P-loop_NTPase"/>
</dbReference>
<dbReference type="VEuPathDB" id="FungiDB:FUN_016357"/>
<dbReference type="Proteomes" id="UP000233469">
    <property type="component" value="Unassembled WGS sequence"/>
</dbReference>
<dbReference type="CDD" id="cd00882">
    <property type="entry name" value="Ras_like_GTPase"/>
    <property type="match status" value="1"/>
</dbReference>
<gene>
    <name evidence="2" type="ORF">RhiirC2_865491</name>
</gene>